<sequence length="87" mass="10377">MLDQFTRKSPGKLNYSGSFLFSRSIQDTVNREKRDKAEGKDVPDEFDELLDRMAENQLRANYRKSLGREYARRSWDIEIGKIFRKKE</sequence>
<dbReference type="eggNOG" id="arCOG10226">
    <property type="taxonomic scope" value="Archaea"/>
</dbReference>
<proteinExistence type="predicted"/>
<gene>
    <name evidence="1" type="ORF">GACE_0905</name>
</gene>
<dbReference type="AlphaFoldDB" id="A0A0A7GG88"/>
<reference evidence="1 2" key="1">
    <citation type="journal article" date="2015" name="Appl. Environ. Microbiol.">
        <title>The Geoglobus acetivorans genome: Fe(III) reduction, acetate utilization, autotrophic growth, and degradation of aromatic compounds in a hyperthermophilic archaeon.</title>
        <authorList>
            <person name="Mardanov A.V."/>
            <person name="Slododkina G.B."/>
            <person name="Slobodkin A.I."/>
            <person name="Beletsky A.V."/>
            <person name="Gavrilov S.N."/>
            <person name="Kublanov I.V."/>
            <person name="Bonch-Osmolovskaya E.A."/>
            <person name="Skryabin K.G."/>
            <person name="Ravin N.V."/>
        </authorList>
    </citation>
    <scope>NUCLEOTIDE SEQUENCE [LARGE SCALE GENOMIC DNA]</scope>
    <source>
        <strain evidence="1 2">SBH6</strain>
    </source>
</reference>
<dbReference type="EMBL" id="CP009552">
    <property type="protein sequence ID" value="AIY89952.1"/>
    <property type="molecule type" value="Genomic_DNA"/>
</dbReference>
<evidence type="ECO:0000313" key="2">
    <source>
        <dbReference type="Proteomes" id="UP000030624"/>
    </source>
</evidence>
<dbReference type="HOGENOM" id="CLU_2475857_0_0_2"/>
<protein>
    <submittedName>
        <fullName evidence="1">Uncharacterized protein</fullName>
    </submittedName>
</protein>
<evidence type="ECO:0000313" key="1">
    <source>
        <dbReference type="EMBL" id="AIY89952.1"/>
    </source>
</evidence>
<name>A0A0A7GG88_GEOAI</name>
<organism evidence="1 2">
    <name type="scientific">Geoglobus acetivorans</name>
    <dbReference type="NCBI Taxonomy" id="565033"/>
    <lineage>
        <taxon>Archaea</taxon>
        <taxon>Methanobacteriati</taxon>
        <taxon>Methanobacteriota</taxon>
        <taxon>Archaeoglobi</taxon>
        <taxon>Archaeoglobales</taxon>
        <taxon>Archaeoglobaceae</taxon>
        <taxon>Geoglobus</taxon>
    </lineage>
</organism>
<dbReference type="KEGG" id="gac:GACE_0905"/>
<accession>A0A0A7GG88</accession>
<dbReference type="STRING" id="565033.GACE_0905"/>
<dbReference type="Proteomes" id="UP000030624">
    <property type="component" value="Chromosome"/>
</dbReference>